<evidence type="ECO:0000313" key="2">
    <source>
        <dbReference type="EnsemblProtists" id="PYU1_T013979"/>
    </source>
</evidence>
<feature type="region of interest" description="Disordered" evidence="1">
    <location>
        <begin position="59"/>
        <end position="80"/>
    </location>
</feature>
<evidence type="ECO:0000256" key="1">
    <source>
        <dbReference type="SAM" id="MobiDB-lite"/>
    </source>
</evidence>
<reference evidence="3" key="1">
    <citation type="journal article" date="2010" name="Genome Biol.">
        <title>Genome sequence of the necrotrophic plant pathogen Pythium ultimum reveals original pathogenicity mechanisms and effector repertoire.</title>
        <authorList>
            <person name="Levesque C.A."/>
            <person name="Brouwer H."/>
            <person name="Cano L."/>
            <person name="Hamilton J.P."/>
            <person name="Holt C."/>
            <person name="Huitema E."/>
            <person name="Raffaele S."/>
            <person name="Robideau G.P."/>
            <person name="Thines M."/>
            <person name="Win J."/>
            <person name="Zerillo M.M."/>
            <person name="Beakes G.W."/>
            <person name="Boore J.L."/>
            <person name="Busam D."/>
            <person name="Dumas B."/>
            <person name="Ferriera S."/>
            <person name="Fuerstenberg S.I."/>
            <person name="Gachon C.M."/>
            <person name="Gaulin E."/>
            <person name="Govers F."/>
            <person name="Grenville-Briggs L."/>
            <person name="Horner N."/>
            <person name="Hostetler J."/>
            <person name="Jiang R.H."/>
            <person name="Johnson J."/>
            <person name="Krajaejun T."/>
            <person name="Lin H."/>
            <person name="Meijer H.J."/>
            <person name="Moore B."/>
            <person name="Morris P."/>
            <person name="Phuntmart V."/>
            <person name="Puiu D."/>
            <person name="Shetty J."/>
            <person name="Stajich J.E."/>
            <person name="Tripathy S."/>
            <person name="Wawra S."/>
            <person name="van West P."/>
            <person name="Whitty B.R."/>
            <person name="Coutinho P.M."/>
            <person name="Henrissat B."/>
            <person name="Martin F."/>
            <person name="Thomas P.D."/>
            <person name="Tyler B.M."/>
            <person name="De Vries R.P."/>
            <person name="Kamoun S."/>
            <person name="Yandell M."/>
            <person name="Tisserat N."/>
            <person name="Buell C.R."/>
        </authorList>
    </citation>
    <scope>NUCLEOTIDE SEQUENCE</scope>
    <source>
        <strain evidence="3">DAOM:BR144</strain>
    </source>
</reference>
<organism evidence="2 3">
    <name type="scientific">Globisporangium ultimum (strain ATCC 200006 / CBS 805.95 / DAOM BR144)</name>
    <name type="common">Pythium ultimum</name>
    <dbReference type="NCBI Taxonomy" id="431595"/>
    <lineage>
        <taxon>Eukaryota</taxon>
        <taxon>Sar</taxon>
        <taxon>Stramenopiles</taxon>
        <taxon>Oomycota</taxon>
        <taxon>Peronosporomycetes</taxon>
        <taxon>Pythiales</taxon>
        <taxon>Pythiaceae</taxon>
        <taxon>Globisporangium</taxon>
    </lineage>
</organism>
<dbReference type="EnsemblProtists" id="PYU1_T013979">
    <property type="protein sequence ID" value="PYU1_T013979"/>
    <property type="gene ID" value="PYU1_G013950"/>
</dbReference>
<protein>
    <submittedName>
        <fullName evidence="2">Uncharacterized protein</fullName>
    </submittedName>
</protein>
<reference evidence="3" key="2">
    <citation type="submission" date="2010-04" db="EMBL/GenBank/DDBJ databases">
        <authorList>
            <person name="Buell R."/>
            <person name="Hamilton J."/>
            <person name="Hostetler J."/>
        </authorList>
    </citation>
    <scope>NUCLEOTIDE SEQUENCE [LARGE SCALE GENOMIC DNA]</scope>
    <source>
        <strain evidence="3">DAOM:BR144</strain>
    </source>
</reference>
<dbReference type="HOGENOM" id="CLU_085932_2_1_1"/>
<dbReference type="VEuPathDB" id="FungiDB:PYU1_G013950"/>
<evidence type="ECO:0000313" key="3">
    <source>
        <dbReference type="Proteomes" id="UP000019132"/>
    </source>
</evidence>
<dbReference type="Proteomes" id="UP000019132">
    <property type="component" value="Unassembled WGS sequence"/>
</dbReference>
<proteinExistence type="predicted"/>
<dbReference type="EMBL" id="GL376578">
    <property type="status" value="NOT_ANNOTATED_CDS"/>
    <property type="molecule type" value="Genomic_DNA"/>
</dbReference>
<name>K3X9T0_GLOUD</name>
<accession>K3X9T0</accession>
<reference evidence="2" key="3">
    <citation type="submission" date="2015-02" db="UniProtKB">
        <authorList>
            <consortium name="EnsemblProtists"/>
        </authorList>
    </citation>
    <scope>IDENTIFICATION</scope>
    <source>
        <strain evidence="2">DAOM BR144</strain>
    </source>
</reference>
<dbReference type="InParanoid" id="K3X9T0"/>
<dbReference type="AlphaFoldDB" id="K3X9T0"/>
<keyword evidence="3" id="KW-1185">Reference proteome</keyword>
<dbReference type="eggNOG" id="ENOG502SV58">
    <property type="taxonomic scope" value="Eukaryota"/>
</dbReference>
<sequence>MLPNTLTPAFIVPGAASQRLRLFTALKNIGFVEVKSAVGNEGERMYAIESHEYASTTSRIPTAVPTTMQDRSSTQPSRDCTAQSNRVVARVERDYSAFDDLRLNVFFVVRSAHYRAYCDFCRSVVSSFDTAKNRPGTVLRLLGSDRKIVQTFTKFLNTLLGIVKHNEAAALECNGQDQACVLLHAFLFKQE</sequence>